<dbReference type="Pfam" id="PF12611">
    <property type="entry name" value="Flagellar_put"/>
    <property type="match status" value="1"/>
</dbReference>
<dbReference type="Proteomes" id="UP000298324">
    <property type="component" value="Unassembled WGS sequence"/>
</dbReference>
<dbReference type="InterPro" id="IPR013367">
    <property type="entry name" value="Flagellar_put"/>
</dbReference>
<protein>
    <recommendedName>
        <fullName evidence="3">Flagellar operon protein</fullName>
    </recommendedName>
</protein>
<reference evidence="1 2" key="1">
    <citation type="journal article" date="2018" name="Environ. Microbiol.">
        <title>Novel energy conservation strategies and behaviour of Pelotomaculum schinkii driving syntrophic propionate catabolism.</title>
        <authorList>
            <person name="Hidalgo-Ahumada C.A.P."/>
            <person name="Nobu M.K."/>
            <person name="Narihiro T."/>
            <person name="Tamaki H."/>
            <person name="Liu W.T."/>
            <person name="Kamagata Y."/>
            <person name="Stams A.J.M."/>
            <person name="Imachi H."/>
            <person name="Sousa D.Z."/>
        </authorList>
    </citation>
    <scope>NUCLEOTIDE SEQUENCE [LARGE SCALE GENOMIC DNA]</scope>
    <source>
        <strain evidence="1 2">HH</strain>
    </source>
</reference>
<organism evidence="1 2">
    <name type="scientific">Pelotomaculum schinkii</name>
    <dbReference type="NCBI Taxonomy" id="78350"/>
    <lineage>
        <taxon>Bacteria</taxon>
        <taxon>Bacillati</taxon>
        <taxon>Bacillota</taxon>
        <taxon>Clostridia</taxon>
        <taxon>Eubacteriales</taxon>
        <taxon>Desulfotomaculaceae</taxon>
        <taxon>Pelotomaculum</taxon>
    </lineage>
</organism>
<name>A0A4Y7R8H9_9FIRM</name>
<dbReference type="RefSeq" id="WP_243124213.1">
    <property type="nucleotide sequence ID" value="NZ_QFGA01000003.1"/>
</dbReference>
<proteinExistence type="predicted"/>
<evidence type="ECO:0008006" key="3">
    <source>
        <dbReference type="Google" id="ProtNLM"/>
    </source>
</evidence>
<accession>A0A4Y7R8H9</accession>
<evidence type="ECO:0000313" key="1">
    <source>
        <dbReference type="EMBL" id="TEB04940.1"/>
    </source>
</evidence>
<gene>
    <name evidence="1" type="ORF">Psch_03703</name>
</gene>
<comment type="caution">
    <text evidence="1">The sequence shown here is derived from an EMBL/GenBank/DDBJ whole genome shotgun (WGS) entry which is preliminary data.</text>
</comment>
<keyword evidence="2" id="KW-1185">Reference proteome</keyword>
<dbReference type="AlphaFoldDB" id="A0A4Y7R8H9"/>
<sequence length="129" mass="14476">MNRDINSIMPVRPLPAASIESRMPAARESKRDFQNVLHHELASCQELKFSAHAEKRLKERKITLDREDLSRIDQAVKQAEAKGARESLIIYNDLAFITSVKNKTVVTALDGSSLTNNVFTNIDSAVIVR</sequence>
<dbReference type="EMBL" id="QFGA01000003">
    <property type="protein sequence ID" value="TEB04940.1"/>
    <property type="molecule type" value="Genomic_DNA"/>
</dbReference>
<evidence type="ECO:0000313" key="2">
    <source>
        <dbReference type="Proteomes" id="UP000298324"/>
    </source>
</evidence>
<dbReference type="NCBIfam" id="TIGR02530">
    <property type="entry name" value="flg_new"/>
    <property type="match status" value="1"/>
</dbReference>